<evidence type="ECO:0000256" key="3">
    <source>
        <dbReference type="ARBA" id="ARBA00022722"/>
    </source>
</evidence>
<dbReference type="SUPFAM" id="SSF56281">
    <property type="entry name" value="Metallo-hydrolase/oxidoreductase"/>
    <property type="match status" value="1"/>
</dbReference>
<comment type="subunit">
    <text evidence="1 8">Homodimer.</text>
</comment>
<feature type="binding site" evidence="8">
    <location>
        <position position="207"/>
    </location>
    <ligand>
        <name>Zn(2+)</name>
        <dbReference type="ChEBI" id="CHEBI:29105"/>
        <label>2</label>
        <note>catalytic</note>
    </ligand>
</feature>
<feature type="binding site" evidence="8">
    <location>
        <position position="66"/>
    </location>
    <ligand>
        <name>Zn(2+)</name>
        <dbReference type="ChEBI" id="CHEBI:29105"/>
        <label>2</label>
        <note>catalytic</note>
    </ligand>
</feature>
<keyword evidence="4 8" id="KW-0479">Metal-binding</keyword>
<feature type="binding site" evidence="8">
    <location>
        <position position="266"/>
    </location>
    <ligand>
        <name>Zn(2+)</name>
        <dbReference type="ChEBI" id="CHEBI:29105"/>
        <label>2</label>
        <note>catalytic</note>
    </ligand>
</feature>
<dbReference type="EC" id="3.1.26.11" evidence="8"/>
<evidence type="ECO:0000256" key="6">
    <source>
        <dbReference type="ARBA" id="ARBA00022801"/>
    </source>
</evidence>
<feature type="binding site" evidence="8">
    <location>
        <position position="207"/>
    </location>
    <ligand>
        <name>Zn(2+)</name>
        <dbReference type="ChEBI" id="CHEBI:29105"/>
        <label>1</label>
        <note>catalytic</note>
    </ligand>
</feature>
<dbReference type="InterPro" id="IPR036866">
    <property type="entry name" value="RibonucZ/Hydroxyglut_hydro"/>
</dbReference>
<dbReference type="Gene3D" id="3.60.15.10">
    <property type="entry name" value="Ribonuclease Z/Hydroxyacylglutathione hydrolase-like"/>
    <property type="match status" value="1"/>
</dbReference>
<keyword evidence="6 8" id="KW-0378">Hydrolase</keyword>
<feature type="binding site" evidence="8">
    <location>
        <position position="138"/>
    </location>
    <ligand>
        <name>Zn(2+)</name>
        <dbReference type="ChEBI" id="CHEBI:29105"/>
        <label>1</label>
        <note>catalytic</note>
    </ligand>
</feature>
<dbReference type="GO" id="GO:0008270">
    <property type="term" value="F:zinc ion binding"/>
    <property type="evidence" value="ECO:0007669"/>
    <property type="project" value="UniProtKB-UniRule"/>
</dbReference>
<dbReference type="AlphaFoldDB" id="A0A939IH59"/>
<evidence type="ECO:0000256" key="1">
    <source>
        <dbReference type="ARBA" id="ARBA00011738"/>
    </source>
</evidence>
<keyword evidence="2 8" id="KW-0819">tRNA processing</keyword>
<accession>A0A939IH59</accession>
<evidence type="ECO:0000256" key="8">
    <source>
        <dbReference type="HAMAP-Rule" id="MF_01818"/>
    </source>
</evidence>
<dbReference type="InterPro" id="IPR013471">
    <property type="entry name" value="RNase_Z/BN"/>
</dbReference>
<feature type="binding site" evidence="8">
    <location>
        <position position="63"/>
    </location>
    <ligand>
        <name>Zn(2+)</name>
        <dbReference type="ChEBI" id="CHEBI:29105"/>
        <label>1</label>
        <note>catalytic</note>
    </ligand>
</feature>
<feature type="binding site" evidence="8">
    <location>
        <position position="65"/>
    </location>
    <ligand>
        <name>Zn(2+)</name>
        <dbReference type="ChEBI" id="CHEBI:29105"/>
        <label>2</label>
        <note>catalytic</note>
    </ligand>
</feature>
<comment type="catalytic activity">
    <reaction evidence="8">
        <text>Endonucleolytic cleavage of RNA, removing extra 3' nucleotides from tRNA precursor, generating 3' termini of tRNAs. A 3'-hydroxy group is left at the tRNA terminus and a 5'-phosphoryl group is left at the trailer molecule.</text>
        <dbReference type="EC" id="3.1.26.11"/>
    </reaction>
</comment>
<dbReference type="HAMAP" id="MF_01818">
    <property type="entry name" value="RNase_Z_BN"/>
    <property type="match status" value="1"/>
</dbReference>
<dbReference type="GO" id="GO:0042781">
    <property type="term" value="F:3'-tRNA processing endoribonuclease activity"/>
    <property type="evidence" value="ECO:0007669"/>
    <property type="project" value="UniProtKB-UniRule"/>
</dbReference>
<comment type="cofactor">
    <cofactor evidence="8">
        <name>Zn(2+)</name>
        <dbReference type="ChEBI" id="CHEBI:29105"/>
    </cofactor>
    <text evidence="8">Binds 2 Zn(2+) ions.</text>
</comment>
<dbReference type="PANTHER" id="PTHR46018">
    <property type="entry name" value="ZINC PHOSPHODIESTERASE ELAC PROTEIN 1"/>
    <property type="match status" value="1"/>
</dbReference>
<comment type="caution">
    <text evidence="9">The sequence shown here is derived from an EMBL/GenBank/DDBJ whole genome shotgun (WGS) entry which is preliminary data.</text>
</comment>
<name>A0A939IH59_CLOAM</name>
<feature type="binding site" evidence="8">
    <location>
        <position position="61"/>
    </location>
    <ligand>
        <name>Zn(2+)</name>
        <dbReference type="ChEBI" id="CHEBI:29105"/>
        <label>1</label>
        <note>catalytic</note>
    </ligand>
</feature>
<keyword evidence="10" id="KW-1185">Reference proteome</keyword>
<dbReference type="EMBL" id="JAFJZZ010000002">
    <property type="protein sequence ID" value="MBN7773187.1"/>
    <property type="molecule type" value="Genomic_DNA"/>
</dbReference>
<evidence type="ECO:0000256" key="5">
    <source>
        <dbReference type="ARBA" id="ARBA00022759"/>
    </source>
</evidence>
<evidence type="ECO:0000313" key="10">
    <source>
        <dbReference type="Proteomes" id="UP000664545"/>
    </source>
</evidence>
<reference evidence="9" key="1">
    <citation type="submission" date="2021-02" db="EMBL/GenBank/DDBJ databases">
        <title>Abyssanaerobacter marinus gen.nov., sp., nov, anaerobic bacterium isolated from the Onnuri vent field of Indian Ocean and suggestion of Mogibacteriaceae fam. nov., and proposal of reclassification of ambiguous this family's genus member.</title>
        <authorList>
            <person name="Kim Y.J."/>
            <person name="Yang J.-A."/>
        </authorList>
    </citation>
    <scope>NUCLEOTIDE SEQUENCE</scope>
    <source>
        <strain evidence="9">DSM 2634</strain>
    </source>
</reference>
<proteinExistence type="inferred from homology"/>
<dbReference type="NCBIfam" id="NF000801">
    <property type="entry name" value="PRK00055.1-3"/>
    <property type="match status" value="1"/>
</dbReference>
<comment type="similarity">
    <text evidence="8">Belongs to the RNase Z family.</text>
</comment>
<dbReference type="Pfam" id="PF23023">
    <property type="entry name" value="Anti-Pycsar_Apyc1"/>
    <property type="match status" value="1"/>
</dbReference>
<comment type="function">
    <text evidence="8">Zinc phosphodiesterase, which displays some tRNA 3'-processing endonuclease activity. Probably involved in tRNA maturation, by removing a 3'-trailer from precursor tRNA.</text>
</comment>
<dbReference type="Proteomes" id="UP000664545">
    <property type="component" value="Unassembled WGS sequence"/>
</dbReference>
<keyword evidence="7 8" id="KW-0862">Zinc</keyword>
<dbReference type="CDD" id="cd07717">
    <property type="entry name" value="RNaseZ_ZiPD-like_MBL-fold"/>
    <property type="match status" value="1"/>
</dbReference>
<evidence type="ECO:0000256" key="2">
    <source>
        <dbReference type="ARBA" id="ARBA00022694"/>
    </source>
</evidence>
<organism evidence="9 10">
    <name type="scientific">Clostridium aminobutyricum</name>
    <dbReference type="NCBI Taxonomy" id="33953"/>
    <lineage>
        <taxon>Bacteria</taxon>
        <taxon>Bacillati</taxon>
        <taxon>Bacillota</taxon>
        <taxon>Clostridia</taxon>
        <taxon>Eubacteriales</taxon>
        <taxon>Clostridiaceae</taxon>
        <taxon>Clostridium</taxon>
    </lineage>
</organism>
<gene>
    <name evidence="8" type="primary">rnz</name>
    <name evidence="9" type="ORF">JYB65_07420</name>
</gene>
<keyword evidence="5 8" id="KW-0255">Endonuclease</keyword>
<protein>
    <recommendedName>
        <fullName evidence="8">Ribonuclease Z</fullName>
        <shortName evidence="8">RNase Z</shortName>
        <ecNumber evidence="8">3.1.26.11</ecNumber>
    </recommendedName>
    <alternativeName>
        <fullName evidence="8">tRNA 3 endonuclease</fullName>
    </alternativeName>
    <alternativeName>
        <fullName evidence="8">tRNase Z</fullName>
    </alternativeName>
</protein>
<evidence type="ECO:0000256" key="4">
    <source>
        <dbReference type="ARBA" id="ARBA00022723"/>
    </source>
</evidence>
<sequence length="299" mass="33286">MVAVCLPGTGGMLPTENRWLSCCWIEYQGKALLIDCGEGTQIALRKSGCKLSHLDLLLFTHFHADHIAGLPGLLLTLGNSGKRTPLTIAGPMGLKKVVDALSVIAPIVPYPLVINELEEKDKNFEHNGLQFSFLPLKHGIPCFGYSIILKRKPIFNPDKAAALKIPKSSYKTLHEGKTICLEDRRIIRPEMVLDGERQPIKICYFTDTIKLDAMREFAWGADLLISEGMHAEEEQQGLMAQRGHMLFSDSATLAKEAGVKKLWLTHYSPALTNPEQFIDKAQHIFFETAAGFDGIRENF</sequence>
<evidence type="ECO:0000256" key="7">
    <source>
        <dbReference type="ARBA" id="ARBA00022833"/>
    </source>
</evidence>
<keyword evidence="3 8" id="KW-0540">Nuclease</keyword>
<dbReference type="PANTHER" id="PTHR46018:SF2">
    <property type="entry name" value="ZINC PHOSPHODIESTERASE ELAC PROTEIN 1"/>
    <property type="match status" value="1"/>
</dbReference>
<evidence type="ECO:0000313" key="9">
    <source>
        <dbReference type="EMBL" id="MBN7773187.1"/>
    </source>
</evidence>
<feature type="active site" description="Proton acceptor" evidence="8">
    <location>
        <position position="65"/>
    </location>
</feature>